<evidence type="ECO:0000256" key="4">
    <source>
        <dbReference type="ARBA" id="ARBA00022692"/>
    </source>
</evidence>
<evidence type="ECO:0000256" key="1">
    <source>
        <dbReference type="ARBA" id="ARBA00004141"/>
    </source>
</evidence>
<dbReference type="InterPro" id="IPR034294">
    <property type="entry name" value="Aquaporin_transptr"/>
</dbReference>
<keyword evidence="5 8" id="KW-1133">Transmembrane helix</keyword>
<dbReference type="AlphaFoldDB" id="A0A194PF74"/>
<name>A0A194PF74_PAPXU</name>
<evidence type="ECO:0000256" key="7">
    <source>
        <dbReference type="RuleBase" id="RU000477"/>
    </source>
</evidence>
<comment type="subcellular location">
    <subcellularLocation>
        <location evidence="1">Membrane</location>
        <topology evidence="1">Multi-pass membrane protein</topology>
    </subcellularLocation>
</comment>
<keyword evidence="3 7" id="KW-0813">Transport</keyword>
<dbReference type="PROSITE" id="PS00221">
    <property type="entry name" value="MIP"/>
    <property type="match status" value="1"/>
</dbReference>
<feature type="transmembrane region" description="Helical" evidence="8">
    <location>
        <begin position="69"/>
        <end position="89"/>
    </location>
</feature>
<dbReference type="Gene3D" id="1.20.1080.10">
    <property type="entry name" value="Glycerol uptake facilitator protein"/>
    <property type="match status" value="1"/>
</dbReference>
<dbReference type="InterPro" id="IPR022357">
    <property type="entry name" value="MIP_CS"/>
</dbReference>
<feature type="transmembrane region" description="Helical" evidence="8">
    <location>
        <begin position="154"/>
        <end position="176"/>
    </location>
</feature>
<dbReference type="InterPro" id="IPR023271">
    <property type="entry name" value="Aquaporin-like"/>
</dbReference>
<evidence type="ECO:0000256" key="6">
    <source>
        <dbReference type="ARBA" id="ARBA00023136"/>
    </source>
</evidence>
<dbReference type="STRING" id="66420.A0A194PF74"/>
<keyword evidence="6 8" id="KW-0472">Membrane</keyword>
<evidence type="ECO:0000313" key="10">
    <source>
        <dbReference type="Proteomes" id="UP000053268"/>
    </source>
</evidence>
<feature type="transmembrane region" description="Helical" evidence="8">
    <location>
        <begin position="227"/>
        <end position="250"/>
    </location>
</feature>
<dbReference type="EMBL" id="KQ459606">
    <property type="protein sequence ID" value="KPI91349.1"/>
    <property type="molecule type" value="Genomic_DNA"/>
</dbReference>
<reference evidence="9 10" key="1">
    <citation type="journal article" date="2015" name="Nat. Commun.">
        <title>Outbred genome sequencing and CRISPR/Cas9 gene editing in butterflies.</title>
        <authorList>
            <person name="Li X."/>
            <person name="Fan D."/>
            <person name="Zhang W."/>
            <person name="Liu G."/>
            <person name="Zhang L."/>
            <person name="Zhao L."/>
            <person name="Fang X."/>
            <person name="Chen L."/>
            <person name="Dong Y."/>
            <person name="Chen Y."/>
            <person name="Ding Y."/>
            <person name="Zhao R."/>
            <person name="Feng M."/>
            <person name="Zhu Y."/>
            <person name="Feng Y."/>
            <person name="Jiang X."/>
            <person name="Zhu D."/>
            <person name="Xiang H."/>
            <person name="Feng X."/>
            <person name="Li S."/>
            <person name="Wang J."/>
            <person name="Zhang G."/>
            <person name="Kronforst M.R."/>
            <person name="Wang W."/>
        </authorList>
    </citation>
    <scope>NUCLEOTIDE SEQUENCE [LARGE SCALE GENOMIC DNA]</scope>
    <source>
        <strain evidence="9">Ya'a_city_454_Px</strain>
        <tissue evidence="9">Whole body</tissue>
    </source>
</reference>
<protein>
    <submittedName>
        <fullName evidence="9">Aquaporin-4</fullName>
    </submittedName>
</protein>
<sequence length="259" mass="27868">MAVTPGKHLANVIESVSVKCRNKLSDKILIKFCETWRAVLAEFISTLLLVLLGCLSCVPIQGLAYQPPLYAPLGFGFVVLFNIQAFAHISGAHMNPSVTLAAILWGKMSIGLGIAYMIAQCVGSILGYGILIALSPYDLITDGICTTQHHSALTVYQALAVEVILTAALNFLNCALWDPKNEKSLESVALKFGFTIAGLSIAGGPLTGCSMNPARSLGPAVWTGVWAAHWIYWVGPFLGGSLSAIFYKYVWLNNKDDDM</sequence>
<dbReference type="PANTHER" id="PTHR19139">
    <property type="entry name" value="AQUAPORIN TRANSPORTER"/>
    <property type="match status" value="1"/>
</dbReference>
<dbReference type="GO" id="GO:0005886">
    <property type="term" value="C:plasma membrane"/>
    <property type="evidence" value="ECO:0007669"/>
    <property type="project" value="TreeGrafter"/>
</dbReference>
<evidence type="ECO:0000313" key="9">
    <source>
        <dbReference type="EMBL" id="KPI91349.1"/>
    </source>
</evidence>
<feature type="transmembrane region" description="Helical" evidence="8">
    <location>
        <begin position="110"/>
        <end position="134"/>
    </location>
</feature>
<feature type="transmembrane region" description="Helical" evidence="8">
    <location>
        <begin position="188"/>
        <end position="207"/>
    </location>
</feature>
<dbReference type="PANTHER" id="PTHR19139:SF270">
    <property type="entry name" value="ENTOMOGLYCEROPORIN 1-RELATED"/>
    <property type="match status" value="1"/>
</dbReference>
<dbReference type="SUPFAM" id="SSF81338">
    <property type="entry name" value="Aquaporin-like"/>
    <property type="match status" value="1"/>
</dbReference>
<organism evidence="9 10">
    <name type="scientific">Papilio xuthus</name>
    <name type="common">Asian swallowtail butterfly</name>
    <dbReference type="NCBI Taxonomy" id="66420"/>
    <lineage>
        <taxon>Eukaryota</taxon>
        <taxon>Metazoa</taxon>
        <taxon>Ecdysozoa</taxon>
        <taxon>Arthropoda</taxon>
        <taxon>Hexapoda</taxon>
        <taxon>Insecta</taxon>
        <taxon>Pterygota</taxon>
        <taxon>Neoptera</taxon>
        <taxon>Endopterygota</taxon>
        <taxon>Lepidoptera</taxon>
        <taxon>Glossata</taxon>
        <taxon>Ditrysia</taxon>
        <taxon>Papilionoidea</taxon>
        <taxon>Papilionidae</taxon>
        <taxon>Papilioninae</taxon>
        <taxon>Papilio</taxon>
    </lineage>
</organism>
<evidence type="ECO:0000256" key="2">
    <source>
        <dbReference type="ARBA" id="ARBA00006175"/>
    </source>
</evidence>
<comment type="similarity">
    <text evidence="2 7">Belongs to the MIP/aquaporin (TC 1.A.8) family.</text>
</comment>
<proteinExistence type="inferred from homology"/>
<dbReference type="InterPro" id="IPR000425">
    <property type="entry name" value="MIP"/>
</dbReference>
<dbReference type="GO" id="GO:0015267">
    <property type="term" value="F:channel activity"/>
    <property type="evidence" value="ECO:0007669"/>
    <property type="project" value="InterPro"/>
</dbReference>
<evidence type="ECO:0000256" key="3">
    <source>
        <dbReference type="ARBA" id="ARBA00022448"/>
    </source>
</evidence>
<feature type="transmembrane region" description="Helical" evidence="8">
    <location>
        <begin position="39"/>
        <end position="63"/>
    </location>
</feature>
<evidence type="ECO:0000256" key="5">
    <source>
        <dbReference type="ARBA" id="ARBA00022989"/>
    </source>
</evidence>
<dbReference type="Proteomes" id="UP000053268">
    <property type="component" value="Unassembled WGS sequence"/>
</dbReference>
<dbReference type="Pfam" id="PF00230">
    <property type="entry name" value="MIP"/>
    <property type="match status" value="1"/>
</dbReference>
<accession>A0A194PF74</accession>
<gene>
    <name evidence="9" type="ORF">RR46_14853</name>
</gene>
<keyword evidence="4 7" id="KW-0812">Transmembrane</keyword>
<evidence type="ECO:0000256" key="8">
    <source>
        <dbReference type="SAM" id="Phobius"/>
    </source>
</evidence>
<keyword evidence="10" id="KW-1185">Reference proteome</keyword>
<dbReference type="PRINTS" id="PR00783">
    <property type="entry name" value="MINTRINSICP"/>
</dbReference>